<dbReference type="PANTHER" id="PTHR10160">
    <property type="entry name" value="NAD(P) TRANSHYDROGENASE"/>
    <property type="match status" value="1"/>
</dbReference>
<comment type="caution">
    <text evidence="15">The sequence shown here is derived from an EMBL/GenBank/DDBJ whole genome shotgun (WGS) entry which is preliminary data.</text>
</comment>
<keyword evidence="5" id="KW-0997">Cell inner membrane</keyword>
<dbReference type="EMBL" id="QEKY01000003">
    <property type="protein sequence ID" value="PVZ13453.1"/>
    <property type="molecule type" value="Genomic_DNA"/>
</dbReference>
<feature type="transmembrane region" description="Helical" evidence="13">
    <location>
        <begin position="6"/>
        <end position="24"/>
    </location>
</feature>
<proteinExistence type="predicted"/>
<dbReference type="OrthoDB" id="9810841at2"/>
<gene>
    <name evidence="15" type="ORF">C7382_103150</name>
</gene>
<evidence type="ECO:0000256" key="1">
    <source>
        <dbReference type="ARBA" id="ARBA00003943"/>
    </source>
</evidence>
<comment type="catalytic activity">
    <reaction evidence="12">
        <text>NAD(+) + NADPH + H(+)(in) = NADH + NADP(+) + H(+)(out)</text>
        <dbReference type="Rhea" id="RHEA:47992"/>
        <dbReference type="ChEBI" id="CHEBI:15378"/>
        <dbReference type="ChEBI" id="CHEBI:57540"/>
        <dbReference type="ChEBI" id="CHEBI:57783"/>
        <dbReference type="ChEBI" id="CHEBI:57945"/>
        <dbReference type="ChEBI" id="CHEBI:58349"/>
        <dbReference type="EC" id="7.1.1.1"/>
    </reaction>
</comment>
<dbReference type="AlphaFoldDB" id="A0A2U1FMN1"/>
<evidence type="ECO:0000259" key="14">
    <source>
        <dbReference type="Pfam" id="PF12769"/>
    </source>
</evidence>
<name>A0A2U1FMN1_9PORP</name>
<accession>A0A2U1FMN1</accession>
<evidence type="ECO:0000256" key="11">
    <source>
        <dbReference type="ARBA" id="ARBA00023136"/>
    </source>
</evidence>
<sequence>MNPIILIVVLIAATLIGYKLISNVPSLLHTPLMSGMNALSGVTVIGAIAATGLSFLFDNGGNFLLGQIFGGMAIILATINVVGGFGVTNRMLRMFSKKKKGGEQ</sequence>
<evidence type="ECO:0000256" key="2">
    <source>
        <dbReference type="ARBA" id="ARBA00004429"/>
    </source>
</evidence>
<keyword evidence="16" id="KW-1185">Reference proteome</keyword>
<dbReference type="Pfam" id="PF12769">
    <property type="entry name" value="PNTB_4TM"/>
    <property type="match status" value="1"/>
</dbReference>
<feature type="transmembrane region" description="Helical" evidence="13">
    <location>
        <begin position="63"/>
        <end position="88"/>
    </location>
</feature>
<keyword evidence="8" id="KW-1278">Translocase</keyword>
<evidence type="ECO:0000256" key="9">
    <source>
        <dbReference type="ARBA" id="ARBA00022989"/>
    </source>
</evidence>
<evidence type="ECO:0000256" key="7">
    <source>
        <dbReference type="ARBA" id="ARBA00022857"/>
    </source>
</evidence>
<evidence type="ECO:0000313" key="15">
    <source>
        <dbReference type="EMBL" id="PVZ13453.1"/>
    </source>
</evidence>
<dbReference type="GO" id="GO:0005886">
    <property type="term" value="C:plasma membrane"/>
    <property type="evidence" value="ECO:0007669"/>
    <property type="project" value="UniProtKB-SubCell"/>
</dbReference>
<dbReference type="GO" id="GO:0008750">
    <property type="term" value="F:proton-translocating NAD(P)+ transhydrogenase activity"/>
    <property type="evidence" value="ECO:0007669"/>
    <property type="project" value="UniProtKB-EC"/>
</dbReference>
<evidence type="ECO:0000256" key="12">
    <source>
        <dbReference type="ARBA" id="ARBA00048202"/>
    </source>
</evidence>
<feature type="domain" description="NAD(P) transhydrogenase alpha subunit C-terminal" evidence="14">
    <location>
        <begin position="7"/>
        <end position="97"/>
    </location>
</feature>
<organism evidence="15 16">
    <name type="scientific">Porphyromonas loveana</name>
    <dbReference type="NCBI Taxonomy" id="1884669"/>
    <lineage>
        <taxon>Bacteria</taxon>
        <taxon>Pseudomonadati</taxon>
        <taxon>Bacteroidota</taxon>
        <taxon>Bacteroidia</taxon>
        <taxon>Bacteroidales</taxon>
        <taxon>Porphyromonadaceae</taxon>
        <taxon>Porphyromonas</taxon>
    </lineage>
</organism>
<keyword evidence="11 13" id="KW-0472">Membrane</keyword>
<dbReference type="EC" id="7.1.1.1" evidence="3"/>
<keyword evidence="9 13" id="KW-1133">Transmembrane helix</keyword>
<evidence type="ECO:0000256" key="13">
    <source>
        <dbReference type="SAM" id="Phobius"/>
    </source>
</evidence>
<dbReference type="PANTHER" id="PTHR10160:SF19">
    <property type="entry name" value="PROTON-TRANSLOCATING NAD(P)(+) TRANSHYDROGENASE"/>
    <property type="match status" value="1"/>
</dbReference>
<keyword evidence="10" id="KW-0520">NAD</keyword>
<reference evidence="15 16" key="1">
    <citation type="submission" date="2018-04" db="EMBL/GenBank/DDBJ databases">
        <title>Genomic Encyclopedia of Type Strains, Phase IV (KMG-IV): sequencing the most valuable type-strain genomes for metagenomic binning, comparative biology and taxonomic classification.</title>
        <authorList>
            <person name="Goeker M."/>
        </authorList>
    </citation>
    <scope>NUCLEOTIDE SEQUENCE [LARGE SCALE GENOMIC DNA]</scope>
    <source>
        <strain evidence="15 16">DSM 28520</strain>
    </source>
</reference>
<dbReference type="RefSeq" id="WP_116678750.1">
    <property type="nucleotide sequence ID" value="NZ_JBGXZY010000080.1"/>
</dbReference>
<comment type="subcellular location">
    <subcellularLocation>
        <location evidence="2">Cell inner membrane</location>
        <topology evidence="2">Multi-pass membrane protein</topology>
    </subcellularLocation>
</comment>
<dbReference type="GeneID" id="94550210"/>
<evidence type="ECO:0000256" key="6">
    <source>
        <dbReference type="ARBA" id="ARBA00022692"/>
    </source>
</evidence>
<feature type="transmembrane region" description="Helical" evidence="13">
    <location>
        <begin position="36"/>
        <end position="57"/>
    </location>
</feature>
<keyword evidence="6 13" id="KW-0812">Transmembrane</keyword>
<comment type="function">
    <text evidence="1">The transhydrogenation between NADH and NADP is coupled to respiration and ATP hydrolysis and functions as a proton pump across the membrane.</text>
</comment>
<dbReference type="InterPro" id="IPR024605">
    <property type="entry name" value="NADP_transhyd_a_C"/>
</dbReference>
<dbReference type="GO" id="GO:0050661">
    <property type="term" value="F:NADP binding"/>
    <property type="evidence" value="ECO:0007669"/>
    <property type="project" value="TreeGrafter"/>
</dbReference>
<keyword evidence="7" id="KW-0521">NADP</keyword>
<evidence type="ECO:0000256" key="3">
    <source>
        <dbReference type="ARBA" id="ARBA00012943"/>
    </source>
</evidence>
<evidence type="ECO:0000256" key="10">
    <source>
        <dbReference type="ARBA" id="ARBA00023027"/>
    </source>
</evidence>
<dbReference type="GO" id="GO:0006740">
    <property type="term" value="P:NADPH regeneration"/>
    <property type="evidence" value="ECO:0007669"/>
    <property type="project" value="TreeGrafter"/>
</dbReference>
<evidence type="ECO:0000313" key="16">
    <source>
        <dbReference type="Proteomes" id="UP000245462"/>
    </source>
</evidence>
<keyword evidence="4" id="KW-1003">Cell membrane</keyword>
<evidence type="ECO:0000256" key="8">
    <source>
        <dbReference type="ARBA" id="ARBA00022967"/>
    </source>
</evidence>
<evidence type="ECO:0000256" key="5">
    <source>
        <dbReference type="ARBA" id="ARBA00022519"/>
    </source>
</evidence>
<evidence type="ECO:0000256" key="4">
    <source>
        <dbReference type="ARBA" id="ARBA00022475"/>
    </source>
</evidence>
<dbReference type="Proteomes" id="UP000245462">
    <property type="component" value="Unassembled WGS sequence"/>
</dbReference>
<protein>
    <recommendedName>
        <fullName evidence="3">proton-translocating NAD(P)(+) transhydrogenase</fullName>
        <ecNumber evidence="3">7.1.1.1</ecNumber>
    </recommendedName>
</protein>